<keyword evidence="3" id="KW-1185">Reference proteome</keyword>
<name>A0A9W4T6Q0_9GLOM</name>
<feature type="region of interest" description="Disordered" evidence="1">
    <location>
        <begin position="1"/>
        <end position="24"/>
    </location>
</feature>
<dbReference type="AlphaFoldDB" id="A0A9W4T6Q0"/>
<dbReference type="EMBL" id="CAMKVN010010095">
    <property type="protein sequence ID" value="CAI2193839.1"/>
    <property type="molecule type" value="Genomic_DNA"/>
</dbReference>
<feature type="non-terminal residue" evidence="2">
    <location>
        <position position="1"/>
    </location>
</feature>
<evidence type="ECO:0000313" key="3">
    <source>
        <dbReference type="Proteomes" id="UP001153678"/>
    </source>
</evidence>
<organism evidence="2 3">
    <name type="scientific">Funneliformis geosporum</name>
    <dbReference type="NCBI Taxonomy" id="1117311"/>
    <lineage>
        <taxon>Eukaryota</taxon>
        <taxon>Fungi</taxon>
        <taxon>Fungi incertae sedis</taxon>
        <taxon>Mucoromycota</taxon>
        <taxon>Glomeromycotina</taxon>
        <taxon>Glomeromycetes</taxon>
        <taxon>Glomerales</taxon>
        <taxon>Glomeraceae</taxon>
        <taxon>Funneliformis</taxon>
    </lineage>
</organism>
<evidence type="ECO:0000256" key="1">
    <source>
        <dbReference type="SAM" id="MobiDB-lite"/>
    </source>
</evidence>
<proteinExistence type="predicted"/>
<sequence>ENDENEDNENYDHGSDNDENNDNIYKNKIEDITENIDGMYMIAMMIMIQIRTK</sequence>
<evidence type="ECO:0000313" key="2">
    <source>
        <dbReference type="EMBL" id="CAI2193839.1"/>
    </source>
</evidence>
<accession>A0A9W4T6Q0</accession>
<protein>
    <submittedName>
        <fullName evidence="2">15546_t:CDS:1</fullName>
    </submittedName>
</protein>
<comment type="caution">
    <text evidence="2">The sequence shown here is derived from an EMBL/GenBank/DDBJ whole genome shotgun (WGS) entry which is preliminary data.</text>
</comment>
<reference evidence="2" key="1">
    <citation type="submission" date="2022-08" db="EMBL/GenBank/DDBJ databases">
        <authorList>
            <person name="Kallberg Y."/>
            <person name="Tangrot J."/>
            <person name="Rosling A."/>
        </authorList>
    </citation>
    <scope>NUCLEOTIDE SEQUENCE</scope>
    <source>
        <strain evidence="2">Wild A</strain>
    </source>
</reference>
<dbReference type="Proteomes" id="UP001153678">
    <property type="component" value="Unassembled WGS sequence"/>
</dbReference>
<gene>
    <name evidence="2" type="ORF">FWILDA_LOCUS16277</name>
</gene>